<dbReference type="EMBL" id="JBHSMZ010000024">
    <property type="protein sequence ID" value="MFC5551699.1"/>
    <property type="molecule type" value="Genomic_DNA"/>
</dbReference>
<feature type="transmembrane region" description="Helical" evidence="1">
    <location>
        <begin position="46"/>
        <end position="67"/>
    </location>
</feature>
<feature type="transmembrane region" description="Helical" evidence="1">
    <location>
        <begin position="23"/>
        <end position="40"/>
    </location>
</feature>
<keyword evidence="1" id="KW-0472">Membrane</keyword>
<feature type="transmembrane region" description="Helical" evidence="1">
    <location>
        <begin position="113"/>
        <end position="131"/>
    </location>
</feature>
<sequence length="348" mass="37251">MNPRDDTAAAAVRRLYGCSARQGMLSLVHLCVFVAGAAWLQRYSLIGLFAAILAPMLLACALLLLGARVFASRFGWREAWGALVFASTAGSLAALPAYRAWMTAHGSSGLPNLQVLACAFGISILVLGLPLRQAQVRAHAQQLAELRHAVLAAELKALQAQVEPHFLYNTLANTRYLARQDPERAAQMLEHLIAYLHSALPDMRSRDSTLGREFDLAGHYLALMAIRFGERLRYRLDCPPGLAGMPVPPLLLMTLVENAVKHGVERKPGAVSVTLDAQRAGAAVTIVVGDDGAGLVDAALGSGVGLRNLRQRLAALYGGRAAFDLRRTSGGITEAVLTLPCMKLEMAA</sequence>
<keyword evidence="5" id="KW-1185">Reference proteome</keyword>
<evidence type="ECO:0000313" key="5">
    <source>
        <dbReference type="Proteomes" id="UP001596086"/>
    </source>
</evidence>
<dbReference type="InterPro" id="IPR036890">
    <property type="entry name" value="HATPase_C_sf"/>
</dbReference>
<dbReference type="InterPro" id="IPR003594">
    <property type="entry name" value="HATPase_dom"/>
</dbReference>
<dbReference type="Pfam" id="PF02518">
    <property type="entry name" value="HATPase_c"/>
    <property type="match status" value="1"/>
</dbReference>
<dbReference type="InterPro" id="IPR050640">
    <property type="entry name" value="Bact_2-comp_sensor_kinase"/>
</dbReference>
<dbReference type="RefSeq" id="WP_379776200.1">
    <property type="nucleotide sequence ID" value="NZ_JBHSMZ010000024.1"/>
</dbReference>
<dbReference type="SUPFAM" id="SSF55874">
    <property type="entry name" value="ATPase domain of HSP90 chaperone/DNA topoisomerase II/histidine kinase"/>
    <property type="match status" value="1"/>
</dbReference>
<feature type="domain" description="Histidine kinase/HSP90-like ATPase" evidence="2">
    <location>
        <begin position="252"/>
        <end position="340"/>
    </location>
</feature>
<dbReference type="EC" id="2.7.13.3" evidence="4"/>
<protein>
    <submittedName>
        <fullName evidence="4">Sensor histidine kinase</fullName>
        <ecNumber evidence="4">2.7.13.3</ecNumber>
    </submittedName>
</protein>
<feature type="domain" description="Signal transduction histidine kinase internal region" evidence="3">
    <location>
        <begin position="153"/>
        <end position="232"/>
    </location>
</feature>
<evidence type="ECO:0000313" key="4">
    <source>
        <dbReference type="EMBL" id="MFC5551699.1"/>
    </source>
</evidence>
<proteinExistence type="predicted"/>
<keyword evidence="1" id="KW-0812">Transmembrane</keyword>
<dbReference type="PANTHER" id="PTHR34220:SF9">
    <property type="entry name" value="SIGNAL TRANSDUCTION HISTIDINE KINASE INTERNAL REGION DOMAIN-CONTAINING PROTEIN"/>
    <property type="match status" value="1"/>
</dbReference>
<comment type="caution">
    <text evidence="4">The sequence shown here is derived from an EMBL/GenBank/DDBJ whole genome shotgun (WGS) entry which is preliminary data.</text>
</comment>
<reference evidence="5" key="1">
    <citation type="journal article" date="2019" name="Int. J. Syst. Evol. Microbiol.">
        <title>The Global Catalogue of Microorganisms (GCM) 10K type strain sequencing project: providing services to taxonomists for standard genome sequencing and annotation.</title>
        <authorList>
            <consortium name="The Broad Institute Genomics Platform"/>
            <consortium name="The Broad Institute Genome Sequencing Center for Infectious Disease"/>
            <person name="Wu L."/>
            <person name="Ma J."/>
        </authorList>
    </citation>
    <scope>NUCLEOTIDE SEQUENCE [LARGE SCALE GENOMIC DNA]</scope>
    <source>
        <strain evidence="5">CGMCC 4.5798</strain>
    </source>
</reference>
<gene>
    <name evidence="4" type="ORF">ACFPO9_24540</name>
</gene>
<dbReference type="Gene3D" id="3.30.565.10">
    <property type="entry name" value="Histidine kinase-like ATPase, C-terminal domain"/>
    <property type="match status" value="1"/>
</dbReference>
<dbReference type="Pfam" id="PF06580">
    <property type="entry name" value="His_kinase"/>
    <property type="match status" value="1"/>
</dbReference>
<dbReference type="GO" id="GO:0004673">
    <property type="term" value="F:protein histidine kinase activity"/>
    <property type="evidence" value="ECO:0007669"/>
    <property type="project" value="UniProtKB-EC"/>
</dbReference>
<keyword evidence="1" id="KW-1133">Transmembrane helix</keyword>
<dbReference type="InterPro" id="IPR010559">
    <property type="entry name" value="Sig_transdc_His_kin_internal"/>
</dbReference>
<evidence type="ECO:0000256" key="1">
    <source>
        <dbReference type="SAM" id="Phobius"/>
    </source>
</evidence>
<dbReference type="PANTHER" id="PTHR34220">
    <property type="entry name" value="SENSOR HISTIDINE KINASE YPDA"/>
    <property type="match status" value="1"/>
</dbReference>
<evidence type="ECO:0000259" key="2">
    <source>
        <dbReference type="Pfam" id="PF02518"/>
    </source>
</evidence>
<keyword evidence="4" id="KW-0808">Transferase</keyword>
<feature type="transmembrane region" description="Helical" evidence="1">
    <location>
        <begin position="79"/>
        <end position="101"/>
    </location>
</feature>
<keyword evidence="4" id="KW-0418">Kinase</keyword>
<accession>A0ABW0S3S6</accession>
<organism evidence="4 5">
    <name type="scientific">Massilia aerilata</name>
    <dbReference type="NCBI Taxonomy" id="453817"/>
    <lineage>
        <taxon>Bacteria</taxon>
        <taxon>Pseudomonadati</taxon>
        <taxon>Pseudomonadota</taxon>
        <taxon>Betaproteobacteria</taxon>
        <taxon>Burkholderiales</taxon>
        <taxon>Oxalobacteraceae</taxon>
        <taxon>Telluria group</taxon>
        <taxon>Massilia</taxon>
    </lineage>
</organism>
<evidence type="ECO:0000259" key="3">
    <source>
        <dbReference type="Pfam" id="PF06580"/>
    </source>
</evidence>
<dbReference type="Proteomes" id="UP001596086">
    <property type="component" value="Unassembled WGS sequence"/>
</dbReference>
<name>A0ABW0S3S6_9BURK</name>